<gene>
    <name evidence="5" type="ORF">SAMN05444171_1930</name>
</gene>
<keyword evidence="3" id="KW-0813">Transport</keyword>
<evidence type="ECO:0000256" key="1">
    <source>
        <dbReference type="ARBA" id="ARBA00010062"/>
    </source>
</evidence>
<proteinExistence type="inferred from homology"/>
<evidence type="ECO:0000256" key="3">
    <source>
        <dbReference type="ARBA" id="ARBA00022970"/>
    </source>
</evidence>
<keyword evidence="3" id="KW-0029">Amino-acid transport</keyword>
<keyword evidence="2" id="KW-0732">Signal</keyword>
<dbReference type="Pfam" id="PF13458">
    <property type="entry name" value="Peripla_BP_6"/>
    <property type="match status" value="1"/>
</dbReference>
<accession>A0A1M6VGV9</accession>
<dbReference type="InterPro" id="IPR028082">
    <property type="entry name" value="Peripla_BP_I"/>
</dbReference>
<evidence type="ECO:0000259" key="4">
    <source>
        <dbReference type="Pfam" id="PF13458"/>
    </source>
</evidence>
<dbReference type="EMBL" id="FNTI01000001">
    <property type="protein sequence ID" value="SEC64503.1"/>
    <property type="molecule type" value="Genomic_DNA"/>
</dbReference>
<organism evidence="5 6">
    <name type="scientific">Bradyrhizobium lablabi</name>
    <dbReference type="NCBI Taxonomy" id="722472"/>
    <lineage>
        <taxon>Bacteria</taxon>
        <taxon>Pseudomonadati</taxon>
        <taxon>Pseudomonadota</taxon>
        <taxon>Alphaproteobacteria</taxon>
        <taxon>Hyphomicrobiales</taxon>
        <taxon>Nitrobacteraceae</taxon>
        <taxon>Bradyrhizobium</taxon>
    </lineage>
</organism>
<evidence type="ECO:0000313" key="5">
    <source>
        <dbReference type="EMBL" id="SEC64503.1"/>
    </source>
</evidence>
<name>A0A1M6VGV9_9BRAD</name>
<dbReference type="InterPro" id="IPR051010">
    <property type="entry name" value="BCAA_transport"/>
</dbReference>
<reference evidence="5 6" key="1">
    <citation type="submission" date="2016-10" db="EMBL/GenBank/DDBJ databases">
        <authorList>
            <person name="de Groot N.N."/>
        </authorList>
    </citation>
    <scope>NUCLEOTIDE SEQUENCE [LARGE SCALE GENOMIC DNA]</scope>
    <source>
        <strain evidence="5 6">GAS522</strain>
    </source>
</reference>
<dbReference type="Gene3D" id="3.40.50.2300">
    <property type="match status" value="2"/>
</dbReference>
<dbReference type="SUPFAM" id="SSF53822">
    <property type="entry name" value="Periplasmic binding protein-like I"/>
    <property type="match status" value="1"/>
</dbReference>
<dbReference type="PANTHER" id="PTHR30483:SF6">
    <property type="entry name" value="PERIPLASMIC BINDING PROTEIN OF ABC TRANSPORTER FOR NATURAL AMINO ACIDS"/>
    <property type="match status" value="1"/>
</dbReference>
<dbReference type="AlphaFoldDB" id="A0A1M6VGV9"/>
<dbReference type="CDD" id="cd06327">
    <property type="entry name" value="PBP1_SBP-like"/>
    <property type="match status" value="1"/>
</dbReference>
<sequence>MKPSTKSLGEETMKSIAAAVAAGVAVALSGGAAQAQISDDVVKIGVLTDMSSLYADATGKGSLAAVQMAVADYGGKLKGKPVEVVAADHQNKPDVGVSIARNWYDNDKVDAIFDVPTSSVALPISALTREKNKININSGGGSSDITGVACSPNTVHWTYDTYALSNVAGKAMVKRGEDTWFFVTADYAFGMALERDTANVVKESGGKVLGEVRHPLNSSDFSSFLLQAQASKAKVVALANAGGDTTNALKQASEFGLVEGGQKMIALLQEITDTHALGAKATQGLIVTDAFYWDMNDETRAFSNRFNEKVGHMPTMIQAGLYSATMHYLKAIEAIGTDEAPKVMAQMRATPINDFFAKGGKIRIDGRMVHDMYLFEVKKPSESKNEWDLYKLIATVPGDEAFRPLDKGGCPLVTH</sequence>
<dbReference type="Proteomes" id="UP000183208">
    <property type="component" value="Unassembled WGS sequence"/>
</dbReference>
<protein>
    <submittedName>
        <fullName evidence="5">Amino acid/amide ABC transporter substrate-binding protein, HAAT family</fullName>
    </submittedName>
</protein>
<feature type="domain" description="Leucine-binding protein" evidence="4">
    <location>
        <begin position="42"/>
        <end position="378"/>
    </location>
</feature>
<evidence type="ECO:0000313" key="6">
    <source>
        <dbReference type="Proteomes" id="UP000183208"/>
    </source>
</evidence>
<dbReference type="PANTHER" id="PTHR30483">
    <property type="entry name" value="LEUCINE-SPECIFIC-BINDING PROTEIN"/>
    <property type="match status" value="1"/>
</dbReference>
<dbReference type="InterPro" id="IPR028081">
    <property type="entry name" value="Leu-bd"/>
</dbReference>
<dbReference type="GO" id="GO:0006865">
    <property type="term" value="P:amino acid transport"/>
    <property type="evidence" value="ECO:0007669"/>
    <property type="project" value="UniProtKB-KW"/>
</dbReference>
<comment type="similarity">
    <text evidence="1">Belongs to the leucine-binding protein family.</text>
</comment>
<evidence type="ECO:0000256" key="2">
    <source>
        <dbReference type="ARBA" id="ARBA00022729"/>
    </source>
</evidence>